<dbReference type="InterPro" id="IPR029052">
    <property type="entry name" value="Metallo-depent_PP-like"/>
</dbReference>
<evidence type="ECO:0000313" key="16">
    <source>
        <dbReference type="Proteomes" id="UP000774326"/>
    </source>
</evidence>
<feature type="transmembrane region" description="Helical" evidence="13">
    <location>
        <begin position="50"/>
        <end position="70"/>
    </location>
</feature>
<evidence type="ECO:0000256" key="13">
    <source>
        <dbReference type="SAM" id="Phobius"/>
    </source>
</evidence>
<dbReference type="GO" id="GO:0008081">
    <property type="term" value="F:phosphoric diester hydrolase activity"/>
    <property type="evidence" value="ECO:0007669"/>
    <property type="project" value="TreeGrafter"/>
</dbReference>
<organism evidence="15 16">
    <name type="scientific">Wickerhamomyces pijperi</name>
    <name type="common">Yeast</name>
    <name type="synonym">Pichia pijperi</name>
    <dbReference type="NCBI Taxonomy" id="599730"/>
    <lineage>
        <taxon>Eukaryota</taxon>
        <taxon>Fungi</taxon>
        <taxon>Dikarya</taxon>
        <taxon>Ascomycota</taxon>
        <taxon>Saccharomycotina</taxon>
        <taxon>Saccharomycetes</taxon>
        <taxon>Phaffomycetales</taxon>
        <taxon>Wickerhamomycetaceae</taxon>
        <taxon>Wickerhamomyces</taxon>
    </lineage>
</organism>
<dbReference type="PANTHER" id="PTHR10340:SF55">
    <property type="entry name" value="ENDOPOLYPHOSPHATASE"/>
    <property type="match status" value="1"/>
</dbReference>
<evidence type="ECO:0000256" key="10">
    <source>
        <dbReference type="ARBA" id="ARBA00023136"/>
    </source>
</evidence>
<dbReference type="OrthoDB" id="348678at2759"/>
<evidence type="ECO:0000256" key="12">
    <source>
        <dbReference type="SAM" id="MobiDB-lite"/>
    </source>
</evidence>
<evidence type="ECO:0000256" key="2">
    <source>
        <dbReference type="ARBA" id="ARBA00010399"/>
    </source>
</evidence>
<evidence type="ECO:0000256" key="3">
    <source>
        <dbReference type="ARBA" id="ARBA00012459"/>
    </source>
</evidence>
<evidence type="ECO:0000256" key="5">
    <source>
        <dbReference type="ARBA" id="ARBA00022554"/>
    </source>
</evidence>
<dbReference type="PIRSF" id="PIRSF027093">
    <property type="entry name" value="EndopolyPtase_N1"/>
    <property type="match status" value="1"/>
</dbReference>
<dbReference type="SUPFAM" id="SSF56300">
    <property type="entry name" value="Metallo-dependent phosphatases"/>
    <property type="match status" value="1"/>
</dbReference>
<evidence type="ECO:0000256" key="11">
    <source>
        <dbReference type="ARBA" id="ARBA00023180"/>
    </source>
</evidence>
<reference evidence="15" key="1">
    <citation type="journal article" date="2021" name="Open Biol.">
        <title>Shared evolutionary footprints suggest mitochondrial oxidative damage underlies multiple complex I losses in fungi.</title>
        <authorList>
            <person name="Schikora-Tamarit M.A."/>
            <person name="Marcet-Houben M."/>
            <person name="Nosek J."/>
            <person name="Gabaldon T."/>
        </authorList>
    </citation>
    <scope>NUCLEOTIDE SEQUENCE</scope>
    <source>
        <strain evidence="15">CBS2887</strain>
    </source>
</reference>
<dbReference type="InterPro" id="IPR012358">
    <property type="entry name" value="EndopolyPtase_N1"/>
</dbReference>
<keyword evidence="8" id="KW-0735">Signal-anchor</keyword>
<evidence type="ECO:0000256" key="4">
    <source>
        <dbReference type="ARBA" id="ARBA00014458"/>
    </source>
</evidence>
<feature type="domain" description="Calcineurin-like phosphoesterase" evidence="14">
    <location>
        <begin position="117"/>
        <end position="353"/>
    </location>
</feature>
<name>A0A9P8QAM7_WICPI</name>
<keyword evidence="9 13" id="KW-1133">Transmembrane helix</keyword>
<dbReference type="CDD" id="cd00842">
    <property type="entry name" value="MPP_ASMase"/>
    <property type="match status" value="1"/>
</dbReference>
<evidence type="ECO:0000256" key="6">
    <source>
        <dbReference type="ARBA" id="ARBA00022692"/>
    </source>
</evidence>
<dbReference type="AlphaFoldDB" id="A0A9P8QAM7"/>
<evidence type="ECO:0000256" key="1">
    <source>
        <dbReference type="ARBA" id="ARBA00004576"/>
    </source>
</evidence>
<dbReference type="InterPro" id="IPR004843">
    <property type="entry name" value="Calcineurin-like_PHP"/>
</dbReference>
<proteinExistence type="inferred from homology"/>
<reference evidence="15" key="2">
    <citation type="submission" date="2021-01" db="EMBL/GenBank/DDBJ databases">
        <authorList>
            <person name="Schikora-Tamarit M.A."/>
        </authorList>
    </citation>
    <scope>NUCLEOTIDE SEQUENCE</scope>
    <source>
        <strain evidence="15">CBS2887</strain>
    </source>
</reference>
<accession>A0A9P8QAM7</accession>
<keyword evidence="16" id="KW-1185">Reference proteome</keyword>
<keyword evidence="6 13" id="KW-0812">Transmembrane</keyword>
<evidence type="ECO:0000256" key="7">
    <source>
        <dbReference type="ARBA" id="ARBA00022801"/>
    </source>
</evidence>
<keyword evidence="10 13" id="KW-0472">Membrane</keyword>
<feature type="region of interest" description="Disordered" evidence="12">
    <location>
        <begin position="546"/>
        <end position="581"/>
    </location>
</feature>
<dbReference type="InterPro" id="IPR041805">
    <property type="entry name" value="ASMase/PPN1_MPP"/>
</dbReference>
<feature type="compositionally biased region" description="Pro residues" evidence="12">
    <location>
        <begin position="566"/>
        <end position="581"/>
    </location>
</feature>
<dbReference type="Pfam" id="PF00149">
    <property type="entry name" value="Metallophos"/>
    <property type="match status" value="1"/>
</dbReference>
<dbReference type="GO" id="GO:0000298">
    <property type="term" value="F:endopolyphosphatase activity"/>
    <property type="evidence" value="ECO:0007669"/>
    <property type="project" value="UniProtKB-EC"/>
</dbReference>
<protein>
    <recommendedName>
        <fullName evidence="4">Endopolyphosphatase</fullName>
        <ecNumber evidence="3">3.6.1.10</ecNumber>
    </recommendedName>
</protein>
<evidence type="ECO:0000256" key="8">
    <source>
        <dbReference type="ARBA" id="ARBA00022968"/>
    </source>
</evidence>
<dbReference type="Proteomes" id="UP000774326">
    <property type="component" value="Unassembled WGS sequence"/>
</dbReference>
<keyword evidence="5" id="KW-0926">Vacuole</keyword>
<comment type="similarity">
    <text evidence="2">Belongs to the endopolyphosphatase PPN1 family.</text>
</comment>
<evidence type="ECO:0000259" key="14">
    <source>
        <dbReference type="Pfam" id="PF00149"/>
    </source>
</evidence>
<dbReference type="EMBL" id="JAEUBG010001010">
    <property type="protein sequence ID" value="KAH3687088.1"/>
    <property type="molecule type" value="Genomic_DNA"/>
</dbReference>
<dbReference type="EC" id="3.6.1.10" evidence="3"/>
<keyword evidence="7" id="KW-0378">Hydrolase</keyword>
<feature type="non-terminal residue" evidence="15">
    <location>
        <position position="581"/>
    </location>
</feature>
<dbReference type="GO" id="GO:0005774">
    <property type="term" value="C:vacuolar membrane"/>
    <property type="evidence" value="ECO:0007669"/>
    <property type="project" value="UniProtKB-SubCell"/>
</dbReference>
<gene>
    <name evidence="15" type="ORF">WICPIJ_001917</name>
</gene>
<sequence length="581" mass="66555">MSLSHNEKASLLPLEQDRPNQSYMGFSVKDSSEETKLTDTKDKRFPYLKLFSYTILIAIVISALSLSQLLPNKDDQVSSNFSIEIESIPEESFEEYSHLSLTPSNPIKINNKKFHGRFLHITDLHPDADYVEGSKISEVCHRGKPSSKHSSQYASKYGDAMRGCDAPMVLMDDTLDWIAKNLKDKIDFVIWTGDNIRHDNDRKIPRTEFKIFEMNKLVSREFSKIFHTETSPDPREFDVDVIPSLGNNDVYPHNLFSPGPTLQTRELWSIWQDYIPQEQLHIFEKGAYYMKEVIPGKLAVISLNTLYWFKANPLVDSCDSNKDPGYQHLRWFGIVLEELRERGMKVWLSGHVPPMPKNYQLSCYRKYAVWVSEYRDIIIGGVFGHMNTDHFMVMDTTKAYRSLVEDGVISGKELTNQMVEFLKEDELDEKDMDETLPADLLHLQASEEAHLLGAAPSGKEAYLDRFREQFLSKVKSKKKSGLQGERYSLSYIGTSVIPTFNPGFRIWEYDITGLEKTLHTKTTFKPWGVFFKEVDELLQAELEQAVKEEKEEATITGKKGKKKPDPTIPKPKPTGVPNGPG</sequence>
<comment type="subcellular location">
    <subcellularLocation>
        <location evidence="1">Vacuole membrane</location>
        <topology evidence="1">Single-pass type II membrane protein</topology>
    </subcellularLocation>
</comment>
<dbReference type="GO" id="GO:0006798">
    <property type="term" value="P:polyphosphate catabolic process"/>
    <property type="evidence" value="ECO:0007669"/>
    <property type="project" value="TreeGrafter"/>
</dbReference>
<evidence type="ECO:0000256" key="9">
    <source>
        <dbReference type="ARBA" id="ARBA00022989"/>
    </source>
</evidence>
<dbReference type="PANTHER" id="PTHR10340">
    <property type="entry name" value="SPHINGOMYELIN PHOSPHODIESTERASE"/>
    <property type="match status" value="1"/>
</dbReference>
<dbReference type="GO" id="GO:0000324">
    <property type="term" value="C:fungal-type vacuole"/>
    <property type="evidence" value="ECO:0007669"/>
    <property type="project" value="TreeGrafter"/>
</dbReference>
<keyword evidence="11" id="KW-0325">Glycoprotein</keyword>
<evidence type="ECO:0000313" key="15">
    <source>
        <dbReference type="EMBL" id="KAH3687088.1"/>
    </source>
</evidence>
<comment type="caution">
    <text evidence="15">The sequence shown here is derived from an EMBL/GenBank/DDBJ whole genome shotgun (WGS) entry which is preliminary data.</text>
</comment>
<dbReference type="GO" id="GO:0004309">
    <property type="term" value="F:exopolyphosphatase activity"/>
    <property type="evidence" value="ECO:0007669"/>
    <property type="project" value="TreeGrafter"/>
</dbReference>